<accession>A0A4Y2EUQ7</accession>
<dbReference type="GO" id="GO:0003676">
    <property type="term" value="F:nucleic acid binding"/>
    <property type="evidence" value="ECO:0007669"/>
    <property type="project" value="InterPro"/>
</dbReference>
<proteinExistence type="predicted"/>
<organism evidence="1 2">
    <name type="scientific">Araneus ventricosus</name>
    <name type="common">Orbweaver spider</name>
    <name type="synonym">Epeira ventricosa</name>
    <dbReference type="NCBI Taxonomy" id="182803"/>
    <lineage>
        <taxon>Eukaryota</taxon>
        <taxon>Metazoa</taxon>
        <taxon>Ecdysozoa</taxon>
        <taxon>Arthropoda</taxon>
        <taxon>Chelicerata</taxon>
        <taxon>Arachnida</taxon>
        <taxon>Araneae</taxon>
        <taxon>Araneomorphae</taxon>
        <taxon>Entelegynae</taxon>
        <taxon>Araneoidea</taxon>
        <taxon>Araneidae</taxon>
        <taxon>Araneus</taxon>
    </lineage>
</organism>
<evidence type="ECO:0000313" key="1">
    <source>
        <dbReference type="EMBL" id="GBM32247.1"/>
    </source>
</evidence>
<sequence>MPLNPSSRFAETSYRRFFYNVIISPLDITIHPSITISLFGPQSIVVTRYYCTLVFSLGFFEESSATSPVTCSITGQRYASLLQNKIVPDKQACQCLARTAPPHVTLCVKDVLNNHFTEESAVSPHFCDLWPPRSPGLNLCDFWII</sequence>
<reference evidence="1 2" key="1">
    <citation type="journal article" date="2019" name="Sci. Rep.">
        <title>Orb-weaving spider Araneus ventricosus genome elucidates the spidroin gene catalogue.</title>
        <authorList>
            <person name="Kono N."/>
            <person name="Nakamura H."/>
            <person name="Ohtoshi R."/>
            <person name="Moran D.A.P."/>
            <person name="Shinohara A."/>
            <person name="Yoshida Y."/>
            <person name="Fujiwara M."/>
            <person name="Mori M."/>
            <person name="Tomita M."/>
            <person name="Arakawa K."/>
        </authorList>
    </citation>
    <scope>NUCLEOTIDE SEQUENCE [LARGE SCALE GENOMIC DNA]</scope>
</reference>
<keyword evidence="2" id="KW-1185">Reference proteome</keyword>
<dbReference type="Proteomes" id="UP000499080">
    <property type="component" value="Unassembled WGS sequence"/>
</dbReference>
<evidence type="ECO:0000313" key="2">
    <source>
        <dbReference type="Proteomes" id="UP000499080"/>
    </source>
</evidence>
<protein>
    <submittedName>
        <fullName evidence="1">Uncharacterized protein</fullName>
    </submittedName>
</protein>
<dbReference type="EMBL" id="BGPR01000702">
    <property type="protein sequence ID" value="GBM32247.1"/>
    <property type="molecule type" value="Genomic_DNA"/>
</dbReference>
<comment type="caution">
    <text evidence="1">The sequence shown here is derived from an EMBL/GenBank/DDBJ whole genome shotgun (WGS) entry which is preliminary data.</text>
</comment>
<name>A0A4Y2EUQ7_ARAVE</name>
<dbReference type="Gene3D" id="3.30.420.10">
    <property type="entry name" value="Ribonuclease H-like superfamily/Ribonuclease H"/>
    <property type="match status" value="1"/>
</dbReference>
<dbReference type="AlphaFoldDB" id="A0A4Y2EUQ7"/>
<dbReference type="InterPro" id="IPR036397">
    <property type="entry name" value="RNaseH_sf"/>
</dbReference>
<gene>
    <name evidence="1" type="ORF">AVEN_191190_1</name>
</gene>